<reference evidence="1" key="1">
    <citation type="submission" date="2023-10" db="EMBL/GenBank/DDBJ databases">
        <title>Genome assembly of Pristionchus species.</title>
        <authorList>
            <person name="Yoshida K."/>
            <person name="Sommer R.J."/>
        </authorList>
    </citation>
    <scope>NUCLEOTIDE SEQUENCE</scope>
    <source>
        <strain evidence="1">RS0144</strain>
    </source>
</reference>
<feature type="non-terminal residue" evidence="1">
    <location>
        <position position="115"/>
    </location>
</feature>
<proteinExistence type="predicted"/>
<dbReference type="AlphaFoldDB" id="A0AAV5U541"/>
<dbReference type="EMBL" id="BTSX01000005">
    <property type="protein sequence ID" value="GMT01955.1"/>
    <property type="molecule type" value="Genomic_DNA"/>
</dbReference>
<name>A0AAV5U541_9BILA</name>
<keyword evidence="2" id="KW-1185">Reference proteome</keyword>
<dbReference type="Proteomes" id="UP001432027">
    <property type="component" value="Unassembled WGS sequence"/>
</dbReference>
<organism evidence="1 2">
    <name type="scientific">Pristionchus entomophagus</name>
    <dbReference type="NCBI Taxonomy" id="358040"/>
    <lineage>
        <taxon>Eukaryota</taxon>
        <taxon>Metazoa</taxon>
        <taxon>Ecdysozoa</taxon>
        <taxon>Nematoda</taxon>
        <taxon>Chromadorea</taxon>
        <taxon>Rhabditida</taxon>
        <taxon>Rhabditina</taxon>
        <taxon>Diplogasteromorpha</taxon>
        <taxon>Diplogasteroidea</taxon>
        <taxon>Neodiplogasteridae</taxon>
        <taxon>Pristionchus</taxon>
    </lineage>
</organism>
<sequence>AAVQLGHHRVRPLVILQCVEREALVLAALLVRVRALEDGAADLREVAAHLLLAQRHRDLVDGDATLDGGFRVVLLLLPFDASSPSGLTRSLVHDGRLCWGRRAEAHERSGRCAAW</sequence>
<evidence type="ECO:0000313" key="2">
    <source>
        <dbReference type="Proteomes" id="UP001432027"/>
    </source>
</evidence>
<evidence type="ECO:0000313" key="1">
    <source>
        <dbReference type="EMBL" id="GMT01955.1"/>
    </source>
</evidence>
<feature type="non-terminal residue" evidence="1">
    <location>
        <position position="1"/>
    </location>
</feature>
<protein>
    <submittedName>
        <fullName evidence="1">Uncharacterized protein</fullName>
    </submittedName>
</protein>
<comment type="caution">
    <text evidence="1">The sequence shown here is derived from an EMBL/GenBank/DDBJ whole genome shotgun (WGS) entry which is preliminary data.</text>
</comment>
<gene>
    <name evidence="1" type="ORF">PENTCL1PPCAC_24129</name>
</gene>
<accession>A0AAV5U541</accession>